<comment type="caution">
    <text evidence="2">The sequence shown here is derived from an EMBL/GenBank/DDBJ whole genome shotgun (WGS) entry which is preliminary data.</text>
</comment>
<protein>
    <submittedName>
        <fullName evidence="2">Mitochondrial ATP synthase epsilon chain-domain-containing protein</fullName>
    </submittedName>
</protein>
<dbReference type="EMBL" id="MCFL01000005">
    <property type="protein sequence ID" value="ORZ39379.1"/>
    <property type="molecule type" value="Genomic_DNA"/>
</dbReference>
<accession>A0A1Y2HXZ1</accession>
<evidence type="ECO:0000313" key="3">
    <source>
        <dbReference type="Proteomes" id="UP000193411"/>
    </source>
</evidence>
<dbReference type="GO" id="GO:0042776">
    <property type="term" value="P:proton motive force-driven mitochondrial ATP synthesis"/>
    <property type="evidence" value="ECO:0007669"/>
    <property type="project" value="TreeGrafter"/>
</dbReference>
<dbReference type="Proteomes" id="UP000193411">
    <property type="component" value="Unassembled WGS sequence"/>
</dbReference>
<dbReference type="OrthoDB" id="269124at2759"/>
<dbReference type="PANTHER" id="PTHR12448">
    <property type="entry name" value="ATP SYNTHASE EPSILON CHAIN, MITOCHONDRIAL"/>
    <property type="match status" value="1"/>
</dbReference>
<sequence>MTYWKSAGLSYLRYLNIASRTVRNSLKADLKVVAARRDEQTLLVSKWVDGTQGQAKEALKTATTTSA</sequence>
<feature type="non-terminal residue" evidence="2">
    <location>
        <position position="67"/>
    </location>
</feature>
<dbReference type="InterPro" id="IPR036742">
    <property type="entry name" value="ATP_synth_F1_esu_sf_mt"/>
</dbReference>
<dbReference type="Pfam" id="PF04627">
    <property type="entry name" value="ATP-synt_Eps"/>
    <property type="match status" value="1"/>
</dbReference>
<evidence type="ECO:0000313" key="2">
    <source>
        <dbReference type="EMBL" id="ORZ39379.1"/>
    </source>
</evidence>
<dbReference type="STRING" id="765915.A0A1Y2HXZ1"/>
<comment type="similarity">
    <text evidence="1">Belongs to the eukaryotic ATPase epsilon family.</text>
</comment>
<dbReference type="Gene3D" id="1.10.1620.20">
    <property type="entry name" value="ATP synthase, F1 complex, epsilon subunit superfamily, mitochondrial"/>
    <property type="match status" value="1"/>
</dbReference>
<proteinExistence type="inferred from homology"/>
<dbReference type="AlphaFoldDB" id="A0A1Y2HXZ1"/>
<evidence type="ECO:0000256" key="1">
    <source>
        <dbReference type="ARBA" id="ARBA00009502"/>
    </source>
</evidence>
<dbReference type="InterPro" id="IPR006721">
    <property type="entry name" value="ATP_synth_F1_esu_mt"/>
</dbReference>
<organism evidence="2 3">
    <name type="scientific">Catenaria anguillulae PL171</name>
    <dbReference type="NCBI Taxonomy" id="765915"/>
    <lineage>
        <taxon>Eukaryota</taxon>
        <taxon>Fungi</taxon>
        <taxon>Fungi incertae sedis</taxon>
        <taxon>Blastocladiomycota</taxon>
        <taxon>Blastocladiomycetes</taxon>
        <taxon>Blastocladiales</taxon>
        <taxon>Catenariaceae</taxon>
        <taxon>Catenaria</taxon>
    </lineage>
</organism>
<reference evidence="2 3" key="1">
    <citation type="submission" date="2016-07" db="EMBL/GenBank/DDBJ databases">
        <title>Pervasive Adenine N6-methylation of Active Genes in Fungi.</title>
        <authorList>
            <consortium name="DOE Joint Genome Institute"/>
            <person name="Mondo S.J."/>
            <person name="Dannebaum R.O."/>
            <person name="Kuo R.C."/>
            <person name="Labutti K."/>
            <person name="Haridas S."/>
            <person name="Kuo A."/>
            <person name="Salamov A."/>
            <person name="Ahrendt S.R."/>
            <person name="Lipzen A."/>
            <person name="Sullivan W."/>
            <person name="Andreopoulos W.B."/>
            <person name="Clum A."/>
            <person name="Lindquist E."/>
            <person name="Daum C."/>
            <person name="Ramamoorthy G.K."/>
            <person name="Gryganskyi A."/>
            <person name="Culley D."/>
            <person name="Magnuson J.K."/>
            <person name="James T.Y."/>
            <person name="O'Malley M.A."/>
            <person name="Stajich J.E."/>
            <person name="Spatafora J.W."/>
            <person name="Visel A."/>
            <person name="Grigoriev I.V."/>
        </authorList>
    </citation>
    <scope>NUCLEOTIDE SEQUENCE [LARGE SCALE GENOMIC DNA]</scope>
    <source>
        <strain evidence="2 3">PL171</strain>
    </source>
</reference>
<dbReference type="CDD" id="cd12153">
    <property type="entry name" value="F1-ATPase_epsilon"/>
    <property type="match status" value="1"/>
</dbReference>
<dbReference type="GO" id="GO:0046933">
    <property type="term" value="F:proton-transporting ATP synthase activity, rotational mechanism"/>
    <property type="evidence" value="ECO:0007669"/>
    <property type="project" value="InterPro"/>
</dbReference>
<gene>
    <name evidence="2" type="ORF">BCR44DRAFT_44713</name>
</gene>
<dbReference type="GO" id="GO:0045259">
    <property type="term" value="C:proton-transporting ATP synthase complex"/>
    <property type="evidence" value="ECO:0007669"/>
    <property type="project" value="InterPro"/>
</dbReference>
<dbReference type="SUPFAM" id="SSF48690">
    <property type="entry name" value="Epsilon subunit of mitochondrial F1F0-ATP synthase"/>
    <property type="match status" value="1"/>
</dbReference>
<name>A0A1Y2HXZ1_9FUNG</name>
<keyword evidence="3" id="KW-1185">Reference proteome</keyword>
<dbReference type="GO" id="GO:0005743">
    <property type="term" value="C:mitochondrial inner membrane"/>
    <property type="evidence" value="ECO:0007669"/>
    <property type="project" value="InterPro"/>
</dbReference>
<dbReference type="PANTHER" id="PTHR12448:SF0">
    <property type="entry name" value="ATP SYNTHASE SUBUNIT EPSILON, MITOCHONDRIAL"/>
    <property type="match status" value="1"/>
</dbReference>